<gene>
    <name evidence="12" type="ORF">QBC36DRAFT_353112</name>
</gene>
<sequence length="546" mass="59124">MEADSESFHTTDLLRCIVKHPAMRGPRPLGVVIKLGECIRLSQLLNVNPVTNTKHRTGTSSIVDEKSHEPLLSILTLIVETAVKLRKDGHKVIIVSSGAIGVGLRRMDVEKRPKHLSKLQALAAIGQCRLMSLWDSLFNHLRQPIAQILLTRNDIADRSRYLNAQRTINELLDMGVIPIVNENDTLAVSEIKFGDNDTLSAVTAAMVHADLLFLMTDVDCLYDKNPRTNPDAQPIEVVEDISSLVADVSTAGSSLGTGGMSTKIVAARLATSAGVTTVITKSSNPGNIVSIVKHIQASRSPASPTTKNDQSGSDSEDNSNNTEALMSASVSSLKPPTPLHTRFLPSPHPVRDRYFWILHGLRPHGTLFIDQGCYKALLNKAGLLPVGVVDVEGTFHQQEAVRICVVDKKHPGTQPQEVGRCLTNYSSAEVSRIKGKHTSEIPGLLGYMDSEYVAQRESISFFSGFHGGGVSRPVTPVGSGVNLAGMVKGKGGGGNRVGTPAQEERRLEAEDKELEKEEELVMRQGKKEDGQQVRFVEEVKVVGGGE</sequence>
<evidence type="ECO:0000256" key="7">
    <source>
        <dbReference type="ARBA" id="ARBA00022777"/>
    </source>
</evidence>
<dbReference type="FunFam" id="2.30.130.10:FF:000008">
    <property type="entry name" value="Glutamate 5-kinase"/>
    <property type="match status" value="1"/>
</dbReference>
<keyword evidence="7 12" id="KW-0418">Kinase</keyword>
<reference evidence="12" key="1">
    <citation type="journal article" date="2023" name="Mol. Phylogenet. Evol.">
        <title>Genome-scale phylogeny and comparative genomics of the fungal order Sordariales.</title>
        <authorList>
            <person name="Hensen N."/>
            <person name="Bonometti L."/>
            <person name="Westerberg I."/>
            <person name="Brannstrom I.O."/>
            <person name="Guillou S."/>
            <person name="Cros-Aarteil S."/>
            <person name="Calhoun S."/>
            <person name="Haridas S."/>
            <person name="Kuo A."/>
            <person name="Mondo S."/>
            <person name="Pangilinan J."/>
            <person name="Riley R."/>
            <person name="LaButti K."/>
            <person name="Andreopoulos B."/>
            <person name="Lipzen A."/>
            <person name="Chen C."/>
            <person name="Yan M."/>
            <person name="Daum C."/>
            <person name="Ng V."/>
            <person name="Clum A."/>
            <person name="Steindorff A."/>
            <person name="Ohm R.A."/>
            <person name="Martin F."/>
            <person name="Silar P."/>
            <person name="Natvig D.O."/>
            <person name="Lalanne C."/>
            <person name="Gautier V."/>
            <person name="Ament-Velasquez S.L."/>
            <person name="Kruys A."/>
            <person name="Hutchinson M.I."/>
            <person name="Powell A.J."/>
            <person name="Barry K."/>
            <person name="Miller A.N."/>
            <person name="Grigoriev I.V."/>
            <person name="Debuchy R."/>
            <person name="Gladieux P."/>
            <person name="Hiltunen Thoren M."/>
            <person name="Johannesson H."/>
        </authorList>
    </citation>
    <scope>NUCLEOTIDE SEQUENCE</scope>
    <source>
        <strain evidence="12">CBS 892.96</strain>
    </source>
</reference>
<evidence type="ECO:0000259" key="11">
    <source>
        <dbReference type="SMART" id="SM00359"/>
    </source>
</evidence>
<evidence type="ECO:0000256" key="1">
    <source>
        <dbReference type="ARBA" id="ARBA00004496"/>
    </source>
</evidence>
<dbReference type="CDD" id="cd21157">
    <property type="entry name" value="PUA_G5K"/>
    <property type="match status" value="1"/>
</dbReference>
<dbReference type="SUPFAM" id="SSF88697">
    <property type="entry name" value="PUA domain-like"/>
    <property type="match status" value="1"/>
</dbReference>
<evidence type="ECO:0000256" key="8">
    <source>
        <dbReference type="ARBA" id="ARBA00022840"/>
    </source>
</evidence>
<proteinExistence type="inferred from homology"/>
<evidence type="ECO:0000313" key="12">
    <source>
        <dbReference type="EMBL" id="KAK4176086.1"/>
    </source>
</evidence>
<dbReference type="GO" id="GO:0003723">
    <property type="term" value="F:RNA binding"/>
    <property type="evidence" value="ECO:0007669"/>
    <property type="project" value="InterPro"/>
</dbReference>
<dbReference type="InterPro" id="IPR041739">
    <property type="entry name" value="G5K_ProB"/>
</dbReference>
<dbReference type="Gene3D" id="2.30.130.10">
    <property type="entry name" value="PUA domain"/>
    <property type="match status" value="1"/>
</dbReference>
<dbReference type="SMART" id="SM00359">
    <property type="entry name" value="PUA"/>
    <property type="match status" value="1"/>
</dbReference>
<evidence type="ECO:0000256" key="6">
    <source>
        <dbReference type="ARBA" id="ARBA00022741"/>
    </source>
</evidence>
<dbReference type="InterPro" id="IPR005715">
    <property type="entry name" value="Glu_5kinase/COase_Synthase"/>
</dbReference>
<accession>A0AAN6W804</accession>
<dbReference type="InterPro" id="IPR019797">
    <property type="entry name" value="Glutamate_5-kinase_CS"/>
</dbReference>
<dbReference type="InterPro" id="IPR015947">
    <property type="entry name" value="PUA-like_sf"/>
</dbReference>
<dbReference type="InterPro" id="IPR036974">
    <property type="entry name" value="PUA_sf"/>
</dbReference>
<dbReference type="CDD" id="cd04242">
    <property type="entry name" value="AAK_G5K_ProB"/>
    <property type="match status" value="1"/>
</dbReference>
<dbReference type="InterPro" id="IPR036393">
    <property type="entry name" value="AceGlu_kinase-like_sf"/>
</dbReference>
<dbReference type="Gene3D" id="3.40.1160.10">
    <property type="entry name" value="Acetylglutamate kinase-like"/>
    <property type="match status" value="2"/>
</dbReference>
<keyword evidence="13" id="KW-1185">Reference proteome</keyword>
<dbReference type="Pfam" id="PF00696">
    <property type="entry name" value="AA_kinase"/>
    <property type="match status" value="1"/>
</dbReference>
<feature type="region of interest" description="Disordered" evidence="10">
    <location>
        <begin position="294"/>
        <end position="344"/>
    </location>
</feature>
<keyword evidence="8" id="KW-0067">ATP-binding</keyword>
<dbReference type="InterPro" id="IPR001048">
    <property type="entry name" value="Asp/Glu/Uridylate_kinase"/>
</dbReference>
<dbReference type="GO" id="GO:0005524">
    <property type="term" value="F:ATP binding"/>
    <property type="evidence" value="ECO:0007669"/>
    <property type="project" value="UniProtKB-KW"/>
</dbReference>
<feature type="compositionally biased region" description="Basic and acidic residues" evidence="10">
    <location>
        <begin position="502"/>
        <end position="516"/>
    </location>
</feature>
<keyword evidence="4" id="KW-0641">Proline biosynthesis</keyword>
<keyword evidence="2" id="KW-0963">Cytoplasm</keyword>
<organism evidence="12 13">
    <name type="scientific">Triangularia setosa</name>
    <dbReference type="NCBI Taxonomy" id="2587417"/>
    <lineage>
        <taxon>Eukaryota</taxon>
        <taxon>Fungi</taxon>
        <taxon>Dikarya</taxon>
        <taxon>Ascomycota</taxon>
        <taxon>Pezizomycotina</taxon>
        <taxon>Sordariomycetes</taxon>
        <taxon>Sordariomycetidae</taxon>
        <taxon>Sordariales</taxon>
        <taxon>Podosporaceae</taxon>
        <taxon>Triangularia</taxon>
    </lineage>
</organism>
<evidence type="ECO:0000256" key="9">
    <source>
        <dbReference type="ARBA" id="ARBA00061601"/>
    </source>
</evidence>
<dbReference type="PROSITE" id="PS50890">
    <property type="entry name" value="PUA"/>
    <property type="match status" value="1"/>
</dbReference>
<dbReference type="PANTHER" id="PTHR43654:SF3">
    <property type="entry name" value="GLUTAMATE 5-KINASE"/>
    <property type="match status" value="1"/>
</dbReference>
<evidence type="ECO:0000256" key="4">
    <source>
        <dbReference type="ARBA" id="ARBA00022650"/>
    </source>
</evidence>
<dbReference type="EMBL" id="MU866209">
    <property type="protein sequence ID" value="KAK4176086.1"/>
    <property type="molecule type" value="Genomic_DNA"/>
</dbReference>
<dbReference type="GO" id="GO:0005829">
    <property type="term" value="C:cytosol"/>
    <property type="evidence" value="ECO:0007669"/>
    <property type="project" value="TreeGrafter"/>
</dbReference>
<dbReference type="SUPFAM" id="SSF53633">
    <property type="entry name" value="Carbamate kinase-like"/>
    <property type="match status" value="1"/>
</dbReference>
<feature type="domain" description="PUA" evidence="11">
    <location>
        <begin position="365"/>
        <end position="454"/>
    </location>
</feature>
<comment type="subcellular location">
    <subcellularLocation>
        <location evidence="1">Cytoplasm</location>
    </subcellularLocation>
</comment>
<reference evidence="12" key="2">
    <citation type="submission" date="2023-05" db="EMBL/GenBank/DDBJ databases">
        <authorList>
            <consortium name="Lawrence Berkeley National Laboratory"/>
            <person name="Steindorff A."/>
            <person name="Hensen N."/>
            <person name="Bonometti L."/>
            <person name="Westerberg I."/>
            <person name="Brannstrom I.O."/>
            <person name="Guillou S."/>
            <person name="Cros-Aarteil S."/>
            <person name="Calhoun S."/>
            <person name="Haridas S."/>
            <person name="Kuo A."/>
            <person name="Mondo S."/>
            <person name="Pangilinan J."/>
            <person name="Riley R."/>
            <person name="Labutti K."/>
            <person name="Andreopoulos B."/>
            <person name="Lipzen A."/>
            <person name="Chen C."/>
            <person name="Yanf M."/>
            <person name="Daum C."/>
            <person name="Ng V."/>
            <person name="Clum A."/>
            <person name="Ohm R."/>
            <person name="Martin F."/>
            <person name="Silar P."/>
            <person name="Natvig D."/>
            <person name="Lalanne C."/>
            <person name="Gautier V."/>
            <person name="Ament-Velasquez S.L."/>
            <person name="Kruys A."/>
            <person name="Hutchinson M.I."/>
            <person name="Powell A.J."/>
            <person name="Barry K."/>
            <person name="Miller A.N."/>
            <person name="Grigoriev I.V."/>
            <person name="Debuchy R."/>
            <person name="Gladieux P."/>
            <person name="Thoren M.H."/>
            <person name="Johannesson H."/>
        </authorList>
    </citation>
    <scope>NUCLEOTIDE SEQUENCE</scope>
    <source>
        <strain evidence="12">CBS 892.96</strain>
    </source>
</reference>
<name>A0AAN6W804_9PEZI</name>
<evidence type="ECO:0000313" key="13">
    <source>
        <dbReference type="Proteomes" id="UP001302321"/>
    </source>
</evidence>
<evidence type="ECO:0000256" key="5">
    <source>
        <dbReference type="ARBA" id="ARBA00022679"/>
    </source>
</evidence>
<protein>
    <submittedName>
        <fullName evidence="12">Aspartate/glutamate/uridylate kinase</fullName>
    </submittedName>
</protein>
<feature type="region of interest" description="Disordered" evidence="10">
    <location>
        <begin position="490"/>
        <end position="516"/>
    </location>
</feature>
<comment type="similarity">
    <text evidence="9">Belongs to the glutamate 5-kinase family.</text>
</comment>
<keyword evidence="3" id="KW-0028">Amino-acid biosynthesis</keyword>
<dbReference type="PANTHER" id="PTHR43654">
    <property type="entry name" value="GLUTAMATE 5-KINASE"/>
    <property type="match status" value="1"/>
</dbReference>
<dbReference type="NCBIfam" id="TIGR01027">
    <property type="entry name" value="proB"/>
    <property type="match status" value="1"/>
</dbReference>
<dbReference type="InterPro" id="IPR001057">
    <property type="entry name" value="Glu/AcGlu_kinase"/>
</dbReference>
<evidence type="ECO:0000256" key="10">
    <source>
        <dbReference type="SAM" id="MobiDB-lite"/>
    </source>
</evidence>
<dbReference type="PROSITE" id="PS00902">
    <property type="entry name" value="GLUTAMATE_5_KINASE"/>
    <property type="match status" value="1"/>
</dbReference>
<dbReference type="GO" id="GO:0004349">
    <property type="term" value="F:glutamate 5-kinase activity"/>
    <property type="evidence" value="ECO:0007669"/>
    <property type="project" value="InterPro"/>
</dbReference>
<keyword evidence="5" id="KW-0808">Transferase</keyword>
<dbReference type="AlphaFoldDB" id="A0AAN6W804"/>
<dbReference type="Pfam" id="PF01472">
    <property type="entry name" value="PUA"/>
    <property type="match status" value="1"/>
</dbReference>
<dbReference type="GO" id="GO:1901607">
    <property type="term" value="P:alpha-amino acid biosynthetic process"/>
    <property type="evidence" value="ECO:0007669"/>
    <property type="project" value="UniProtKB-ARBA"/>
</dbReference>
<evidence type="ECO:0000256" key="3">
    <source>
        <dbReference type="ARBA" id="ARBA00022605"/>
    </source>
</evidence>
<evidence type="ECO:0000256" key="2">
    <source>
        <dbReference type="ARBA" id="ARBA00022490"/>
    </source>
</evidence>
<dbReference type="Proteomes" id="UP001302321">
    <property type="component" value="Unassembled WGS sequence"/>
</dbReference>
<comment type="caution">
    <text evidence="12">The sequence shown here is derived from an EMBL/GenBank/DDBJ whole genome shotgun (WGS) entry which is preliminary data.</text>
</comment>
<feature type="compositionally biased region" description="Polar residues" evidence="10">
    <location>
        <begin position="297"/>
        <end position="334"/>
    </location>
</feature>
<dbReference type="FunFam" id="3.40.1160.10:FF:000020">
    <property type="entry name" value="Glutamate 5-kinase"/>
    <property type="match status" value="1"/>
</dbReference>
<dbReference type="PRINTS" id="PR00474">
    <property type="entry name" value="GLU5KINASE"/>
</dbReference>
<keyword evidence="6" id="KW-0547">Nucleotide-binding</keyword>
<dbReference type="HAMAP" id="MF_00456">
    <property type="entry name" value="ProB"/>
    <property type="match status" value="1"/>
</dbReference>
<dbReference type="InterPro" id="IPR002478">
    <property type="entry name" value="PUA"/>
</dbReference>